<sequence>MRILIVGAGAVGTVLATTLGGSHDIVLGSRRGPMQVHGAFPLSRRSARADAAVVTTRALDDVAEGHWDAVILTGAVSETEDVVAHISAAHPAPLFGTVSQVPSEIRRLRSLVGAERLVVLAPGFLAVRGESSAGTGYWVPPRSPLVTVSGAGAGTVRTWFTQAGTRAKVGELRDILAQAALTMPFMAELTILGGDWDRLARQPGRALAGAREARAAVGAPIRVAPPTWTVGLALRAVPTLVPFDFRTYAAEHFARQRRQTETLLEDWIEAGSATTPVLAELLVESRTTT</sequence>
<dbReference type="RefSeq" id="WP_139183208.1">
    <property type="nucleotide sequence ID" value="NZ_CP048813.1"/>
</dbReference>
<name>A0A1G8H135_9NOCA</name>
<reference evidence="1 2" key="1">
    <citation type="submission" date="2016-10" db="EMBL/GenBank/DDBJ databases">
        <authorList>
            <person name="de Groot N.N."/>
        </authorList>
    </citation>
    <scope>NUCLEOTIDE SEQUENCE [LARGE SCALE GENOMIC DNA]</scope>
    <source>
        <strain evidence="1 2">DSM 44892</strain>
    </source>
</reference>
<dbReference type="InterPro" id="IPR036291">
    <property type="entry name" value="NAD(P)-bd_dom_sf"/>
</dbReference>
<dbReference type="OrthoDB" id="4526421at2"/>
<dbReference type="AlphaFoldDB" id="A0A1G8H135"/>
<proteinExistence type="predicted"/>
<evidence type="ECO:0000313" key="2">
    <source>
        <dbReference type="Proteomes" id="UP000183263"/>
    </source>
</evidence>
<dbReference type="Proteomes" id="UP000183263">
    <property type="component" value="Unassembled WGS sequence"/>
</dbReference>
<gene>
    <name evidence="1" type="ORF">SAMN05444695_104272</name>
</gene>
<protein>
    <recommendedName>
        <fullName evidence="3">Ketopantoate reductase N-terminal domain-containing protein</fullName>
    </recommendedName>
</protein>
<dbReference type="EMBL" id="FNDN01000004">
    <property type="protein sequence ID" value="SDI00241.1"/>
    <property type="molecule type" value="Genomic_DNA"/>
</dbReference>
<dbReference type="SUPFAM" id="SSF51735">
    <property type="entry name" value="NAD(P)-binding Rossmann-fold domains"/>
    <property type="match status" value="1"/>
</dbReference>
<evidence type="ECO:0000313" key="1">
    <source>
        <dbReference type="EMBL" id="SDI00241.1"/>
    </source>
</evidence>
<keyword evidence="2" id="KW-1185">Reference proteome</keyword>
<dbReference type="Gene3D" id="3.40.50.720">
    <property type="entry name" value="NAD(P)-binding Rossmann-like Domain"/>
    <property type="match status" value="1"/>
</dbReference>
<evidence type="ECO:0008006" key="3">
    <source>
        <dbReference type="Google" id="ProtNLM"/>
    </source>
</evidence>
<organism evidence="1 2">
    <name type="scientific">Rhodococcus triatomae</name>
    <dbReference type="NCBI Taxonomy" id="300028"/>
    <lineage>
        <taxon>Bacteria</taxon>
        <taxon>Bacillati</taxon>
        <taxon>Actinomycetota</taxon>
        <taxon>Actinomycetes</taxon>
        <taxon>Mycobacteriales</taxon>
        <taxon>Nocardiaceae</taxon>
        <taxon>Rhodococcus</taxon>
    </lineage>
</organism>
<accession>A0A1G8H135</accession>